<dbReference type="PROSITE" id="PS51257">
    <property type="entry name" value="PROKAR_LIPOPROTEIN"/>
    <property type="match status" value="1"/>
</dbReference>
<protein>
    <submittedName>
        <fullName evidence="3">DUF4998 domain-containing protein</fullName>
    </submittedName>
</protein>
<feature type="chain" id="PRO_5046120128" evidence="1">
    <location>
        <begin position="21"/>
        <end position="376"/>
    </location>
</feature>
<dbReference type="Gene3D" id="2.60.120.260">
    <property type="entry name" value="Galactose-binding domain-like"/>
    <property type="match status" value="1"/>
</dbReference>
<dbReference type="PROSITE" id="PS50022">
    <property type="entry name" value="FA58C_3"/>
    <property type="match status" value="1"/>
</dbReference>
<dbReference type="InterPro" id="IPR008979">
    <property type="entry name" value="Galactose-bd-like_sf"/>
</dbReference>
<evidence type="ECO:0000313" key="4">
    <source>
        <dbReference type="Proteomes" id="UP001378956"/>
    </source>
</evidence>
<dbReference type="SUPFAM" id="SSF49785">
    <property type="entry name" value="Galactose-binding domain-like"/>
    <property type="match status" value="1"/>
</dbReference>
<name>A0ABU8NPC0_9SPHI</name>
<feature type="signal peptide" evidence="1">
    <location>
        <begin position="1"/>
        <end position="20"/>
    </location>
</feature>
<dbReference type="Pfam" id="PF00754">
    <property type="entry name" value="F5_F8_type_C"/>
    <property type="match status" value="1"/>
</dbReference>
<dbReference type="Proteomes" id="UP001378956">
    <property type="component" value="Unassembled WGS sequence"/>
</dbReference>
<accession>A0ABU8NPC0</accession>
<gene>
    <name evidence="3" type="ORF">WAE58_16810</name>
</gene>
<dbReference type="InterPro" id="IPR000421">
    <property type="entry name" value="FA58C"/>
</dbReference>
<comment type="caution">
    <text evidence="3">The sequence shown here is derived from an EMBL/GenBank/DDBJ whole genome shotgun (WGS) entry which is preliminary data.</text>
</comment>
<dbReference type="RefSeq" id="WP_288881437.1">
    <property type="nucleotide sequence ID" value="NZ_CBFGNQ010000017.1"/>
</dbReference>
<evidence type="ECO:0000256" key="1">
    <source>
        <dbReference type="SAM" id="SignalP"/>
    </source>
</evidence>
<organism evidence="3 4">
    <name type="scientific">Pedobacter panaciterrae</name>
    <dbReference type="NCBI Taxonomy" id="363849"/>
    <lineage>
        <taxon>Bacteria</taxon>
        <taxon>Pseudomonadati</taxon>
        <taxon>Bacteroidota</taxon>
        <taxon>Sphingobacteriia</taxon>
        <taxon>Sphingobacteriales</taxon>
        <taxon>Sphingobacteriaceae</taxon>
        <taxon>Pedobacter</taxon>
    </lineage>
</organism>
<feature type="domain" description="F5/8 type C" evidence="2">
    <location>
        <begin position="225"/>
        <end position="376"/>
    </location>
</feature>
<evidence type="ECO:0000313" key="3">
    <source>
        <dbReference type="EMBL" id="MEJ2904109.1"/>
    </source>
</evidence>
<proteinExistence type="predicted"/>
<evidence type="ECO:0000259" key="2">
    <source>
        <dbReference type="PROSITE" id="PS50022"/>
    </source>
</evidence>
<dbReference type="Pfam" id="PF16389">
    <property type="entry name" value="DUF4998"/>
    <property type="match status" value="1"/>
</dbReference>
<keyword evidence="4" id="KW-1185">Reference proteome</keyword>
<sequence length="376" mass="41492">MKKTYHFSLILFAAICLVSACRKMDATYKEYVVPSGLVYPGKAIAIAQSGRNRVQIVWPKGVDKTVVKAKVYWNSFADSVVVDVAAITGDTVKVMVDNLQEKNYTFVIRTFDAQGNISVPVEVNGGSYGERYQSQLLTRPVNSTLINAAGKLTINWGGADVANGAYASEIKYTDVSGAAKTQIFPVLLKTTEVKTTEITDMLANTNYQFRTIFRPDSLSVDKFYTSYSDGGLFSIDKGDWHVVAFSSQHPGGDNAAVNFIDGTEHTRWHTCAGCSNYPHWIVIDMGAPRILTQFGVWRTDFDSPGGDKRGPDKFEFLTSTDNVTWVSQGSFDFDHNLNGEQRYVLPNSPKARYFKFVGTQGSDSNMVLGEISAYGL</sequence>
<keyword evidence="1" id="KW-0732">Signal</keyword>
<dbReference type="EMBL" id="JBBEUB010000005">
    <property type="protein sequence ID" value="MEJ2904109.1"/>
    <property type="molecule type" value="Genomic_DNA"/>
</dbReference>
<reference evidence="3 4" key="1">
    <citation type="submission" date="2024-03" db="EMBL/GenBank/DDBJ databases">
        <title>Sequence of Lycoming College Course Isolates.</title>
        <authorList>
            <person name="Plotts O."/>
            <person name="Newman J."/>
        </authorList>
    </citation>
    <scope>NUCLEOTIDE SEQUENCE [LARGE SCALE GENOMIC DNA]</scope>
    <source>
        <strain evidence="3 4">CJB-3</strain>
    </source>
</reference>